<dbReference type="Proteomes" id="UP000790377">
    <property type="component" value="Unassembled WGS sequence"/>
</dbReference>
<proteinExistence type="predicted"/>
<sequence length="169" mass="18798">MAFNFLTNPQSVLNICARTITSFCENHLGFKTPEHHTSPKRENIESSSGPARTHPIVLDIKPTTYGPRVAHKDKFLCKGGVDTVKLLDVSRRGLYSTAKEMGGNVLLEEQWDCKICHPRFHKHDRFKVTIHYSAQVARSLGSDAQTPIEAAAAKGVKGLMTVLDRQPEC</sequence>
<gene>
    <name evidence="1" type="ORF">BJ138DRAFT_947595</name>
</gene>
<keyword evidence="2" id="KW-1185">Reference proteome</keyword>
<evidence type="ECO:0000313" key="1">
    <source>
        <dbReference type="EMBL" id="KAH7911219.1"/>
    </source>
</evidence>
<name>A0ACB8AD82_9AGAM</name>
<accession>A0ACB8AD82</accession>
<organism evidence="1 2">
    <name type="scientific">Hygrophoropsis aurantiaca</name>
    <dbReference type="NCBI Taxonomy" id="72124"/>
    <lineage>
        <taxon>Eukaryota</taxon>
        <taxon>Fungi</taxon>
        <taxon>Dikarya</taxon>
        <taxon>Basidiomycota</taxon>
        <taxon>Agaricomycotina</taxon>
        <taxon>Agaricomycetes</taxon>
        <taxon>Agaricomycetidae</taxon>
        <taxon>Boletales</taxon>
        <taxon>Coniophorineae</taxon>
        <taxon>Hygrophoropsidaceae</taxon>
        <taxon>Hygrophoropsis</taxon>
    </lineage>
</organism>
<reference evidence="1" key="1">
    <citation type="journal article" date="2021" name="New Phytol.">
        <title>Evolutionary innovations through gain and loss of genes in the ectomycorrhizal Boletales.</title>
        <authorList>
            <person name="Wu G."/>
            <person name="Miyauchi S."/>
            <person name="Morin E."/>
            <person name="Kuo A."/>
            <person name="Drula E."/>
            <person name="Varga T."/>
            <person name="Kohler A."/>
            <person name="Feng B."/>
            <person name="Cao Y."/>
            <person name="Lipzen A."/>
            <person name="Daum C."/>
            <person name="Hundley H."/>
            <person name="Pangilinan J."/>
            <person name="Johnson J."/>
            <person name="Barry K."/>
            <person name="LaButti K."/>
            <person name="Ng V."/>
            <person name="Ahrendt S."/>
            <person name="Min B."/>
            <person name="Choi I.G."/>
            <person name="Park H."/>
            <person name="Plett J.M."/>
            <person name="Magnuson J."/>
            <person name="Spatafora J.W."/>
            <person name="Nagy L.G."/>
            <person name="Henrissat B."/>
            <person name="Grigoriev I.V."/>
            <person name="Yang Z.L."/>
            <person name="Xu J."/>
            <person name="Martin F.M."/>
        </authorList>
    </citation>
    <scope>NUCLEOTIDE SEQUENCE</scope>
    <source>
        <strain evidence="1">ATCC 28755</strain>
    </source>
</reference>
<comment type="caution">
    <text evidence="1">The sequence shown here is derived from an EMBL/GenBank/DDBJ whole genome shotgun (WGS) entry which is preliminary data.</text>
</comment>
<protein>
    <submittedName>
        <fullName evidence="1">Uncharacterized protein</fullName>
    </submittedName>
</protein>
<dbReference type="EMBL" id="MU267685">
    <property type="protein sequence ID" value="KAH7911219.1"/>
    <property type="molecule type" value="Genomic_DNA"/>
</dbReference>
<evidence type="ECO:0000313" key="2">
    <source>
        <dbReference type="Proteomes" id="UP000790377"/>
    </source>
</evidence>